<name>A0A066YZG8_9ACTN</name>
<dbReference type="PATRIC" id="fig|1348663.4.peg.2851"/>
<evidence type="ECO:0008006" key="3">
    <source>
        <dbReference type="Google" id="ProtNLM"/>
    </source>
</evidence>
<dbReference type="eggNOG" id="ENOG5033QES">
    <property type="taxonomic scope" value="Bacteria"/>
</dbReference>
<dbReference type="OrthoDB" id="4870610at2"/>
<reference evidence="1 2" key="1">
    <citation type="submission" date="2014-05" db="EMBL/GenBank/DDBJ databases">
        <title>Draft Genome Sequence of Kitasatospora cheerisanensis KCTC 2395.</title>
        <authorList>
            <person name="Nam D.H."/>
        </authorList>
    </citation>
    <scope>NUCLEOTIDE SEQUENCE [LARGE SCALE GENOMIC DNA]</scope>
    <source>
        <strain evidence="1 2">KCTC 2395</strain>
    </source>
</reference>
<protein>
    <recommendedName>
        <fullName evidence="3">DUF559 domain-containing protein</fullName>
    </recommendedName>
</protein>
<dbReference type="Proteomes" id="UP000027178">
    <property type="component" value="Unassembled WGS sequence"/>
</dbReference>
<organism evidence="1 2">
    <name type="scientific">Kitasatospora cheerisanensis KCTC 2395</name>
    <dbReference type="NCBI Taxonomy" id="1348663"/>
    <lineage>
        <taxon>Bacteria</taxon>
        <taxon>Bacillati</taxon>
        <taxon>Actinomycetota</taxon>
        <taxon>Actinomycetes</taxon>
        <taxon>Kitasatosporales</taxon>
        <taxon>Streptomycetaceae</taxon>
        <taxon>Kitasatospora</taxon>
    </lineage>
</organism>
<evidence type="ECO:0000313" key="1">
    <source>
        <dbReference type="EMBL" id="KDN85384.1"/>
    </source>
</evidence>
<accession>A0A066YZG8</accession>
<proteinExistence type="predicted"/>
<dbReference type="EMBL" id="JNBY01000085">
    <property type="protein sequence ID" value="KDN85384.1"/>
    <property type="molecule type" value="Genomic_DNA"/>
</dbReference>
<dbReference type="HOGENOM" id="CLU_1649871_0_0_11"/>
<sequence length="160" mass="16989">MLREALAREGGCGASELLTELADAELLGEPQVRAAVDELLAGQRESALASLVELAVEQGLPLPLPGAELRMRGGTYIAVPDLYWPEAAVAVEVDSELRCVSEGEAAWMRAGQHRMEYLGVRVVYVGSARLAAERNAVGGELAEAYGLGGEDVVELVVTER</sequence>
<keyword evidence="2" id="KW-1185">Reference proteome</keyword>
<evidence type="ECO:0000313" key="2">
    <source>
        <dbReference type="Proteomes" id="UP000027178"/>
    </source>
</evidence>
<comment type="caution">
    <text evidence="1">The sequence shown here is derived from an EMBL/GenBank/DDBJ whole genome shotgun (WGS) entry which is preliminary data.</text>
</comment>
<dbReference type="RefSeq" id="WP_051653057.1">
    <property type="nucleotide sequence ID" value="NZ_KK853997.1"/>
</dbReference>
<dbReference type="AlphaFoldDB" id="A0A066YZG8"/>
<gene>
    <name evidence="1" type="ORF">KCH_29650</name>
</gene>